<evidence type="ECO:0000313" key="3">
    <source>
        <dbReference type="Proteomes" id="UP000531659"/>
    </source>
</evidence>
<evidence type="ECO:0000313" key="2">
    <source>
        <dbReference type="EMBL" id="NNU77567.1"/>
    </source>
</evidence>
<feature type="transmembrane region" description="Helical" evidence="1">
    <location>
        <begin position="61"/>
        <end position="78"/>
    </location>
</feature>
<keyword evidence="1" id="KW-1133">Transmembrane helix</keyword>
<dbReference type="RefSeq" id="WP_171298196.1">
    <property type="nucleotide sequence ID" value="NZ_CP087098.1"/>
</dbReference>
<organism evidence="2 3">
    <name type="scientific">Clostridium estertheticum</name>
    <dbReference type="NCBI Taxonomy" id="238834"/>
    <lineage>
        <taxon>Bacteria</taxon>
        <taxon>Bacillati</taxon>
        <taxon>Bacillota</taxon>
        <taxon>Clostridia</taxon>
        <taxon>Eubacteriales</taxon>
        <taxon>Clostridiaceae</taxon>
        <taxon>Clostridium</taxon>
    </lineage>
</organism>
<comment type="caution">
    <text evidence="2">The sequence shown here is derived from an EMBL/GenBank/DDBJ whole genome shotgun (WGS) entry which is preliminary data.</text>
</comment>
<dbReference type="AlphaFoldDB" id="A0A7Y3SYJ1"/>
<gene>
    <name evidence="2" type="ORF">HLQ16_16660</name>
</gene>
<sequence length="297" mass="35383">MVETNKYKNYIINKFGLLYKIICKIAVRVPALLKLLFYMFLIDVRKIKRLSARFLKRFLEIWYIGASLLTISYIFSITGNNINFINIGVTVYIIDFLRLEYDRKRSVNLKYFLHLQLDLSSDKMLTAIAIILDTYFYDEGKSLSIDKIEFIICHPNFWNEIVNTNQSVYSNYDCFVTKYEHFLTSFEEYSKAINGFINANLPKDRNVFVFLNNLKGILDEPYLPNETTYDLVNLKNVAEFTRNLIDNLVESKKYRNKWDRDEDLVMVIRELNWNFFRKQKAIYDKIKLYFSSINGEI</sequence>
<protein>
    <submittedName>
        <fullName evidence="2">Uncharacterized protein</fullName>
    </submittedName>
</protein>
<keyword evidence="1" id="KW-0812">Transmembrane</keyword>
<dbReference type="EMBL" id="JABEYB010000013">
    <property type="protein sequence ID" value="NNU77567.1"/>
    <property type="molecule type" value="Genomic_DNA"/>
</dbReference>
<evidence type="ECO:0000256" key="1">
    <source>
        <dbReference type="SAM" id="Phobius"/>
    </source>
</evidence>
<reference evidence="2 3" key="1">
    <citation type="submission" date="2020-05" db="EMBL/GenBank/DDBJ databases">
        <title>Complete genome of Clostridium estertheticum subspecies estertheticum, isolated from Vacuum packed lamb meat from New Zealand imported to Switzerland.</title>
        <authorList>
            <person name="Wambui J."/>
            <person name="Stevens M.J.A."/>
            <person name="Stephan R."/>
        </authorList>
    </citation>
    <scope>NUCLEOTIDE SEQUENCE [LARGE SCALE GENOMIC DNA]</scope>
    <source>
        <strain evidence="2 3">CEST001</strain>
    </source>
</reference>
<accession>A0A7Y3SYJ1</accession>
<proteinExistence type="predicted"/>
<name>A0A7Y3SYJ1_9CLOT</name>
<feature type="transmembrane region" description="Helical" evidence="1">
    <location>
        <begin position="17"/>
        <end position="41"/>
    </location>
</feature>
<keyword evidence="1" id="KW-0472">Membrane</keyword>
<dbReference type="Proteomes" id="UP000531659">
    <property type="component" value="Unassembled WGS sequence"/>
</dbReference>